<protein>
    <submittedName>
        <fullName evidence="2">17247_t:CDS:1</fullName>
    </submittedName>
</protein>
<keyword evidence="3" id="KW-1185">Reference proteome</keyword>
<dbReference type="EMBL" id="CAJVPY010015599">
    <property type="protein sequence ID" value="CAG8752659.1"/>
    <property type="molecule type" value="Genomic_DNA"/>
</dbReference>
<feature type="region of interest" description="Disordered" evidence="1">
    <location>
        <begin position="31"/>
        <end position="112"/>
    </location>
</feature>
<accession>A0A9N9NS44</accession>
<dbReference type="Proteomes" id="UP000789405">
    <property type="component" value="Unassembled WGS sequence"/>
</dbReference>
<sequence>IDDYIQENANIIEPNVAKTAQQTEEQINKCFKASKKNQKQPTTNSQLNTSEIMIEESAAQSSSFDIEKDNTIKESNLSNDTGASVSVKQTLNYKENSDPSNANEKNQEIYQK</sequence>
<feature type="non-terminal residue" evidence="2">
    <location>
        <position position="1"/>
    </location>
</feature>
<dbReference type="AlphaFoldDB" id="A0A9N9NS44"/>
<feature type="compositionally biased region" description="Polar residues" evidence="1">
    <location>
        <begin position="73"/>
        <end position="104"/>
    </location>
</feature>
<feature type="compositionally biased region" description="Polar residues" evidence="1">
    <location>
        <begin position="39"/>
        <end position="51"/>
    </location>
</feature>
<evidence type="ECO:0000313" key="2">
    <source>
        <dbReference type="EMBL" id="CAG8752659.1"/>
    </source>
</evidence>
<proteinExistence type="predicted"/>
<reference evidence="2" key="1">
    <citation type="submission" date="2021-06" db="EMBL/GenBank/DDBJ databases">
        <authorList>
            <person name="Kallberg Y."/>
            <person name="Tangrot J."/>
            <person name="Rosling A."/>
        </authorList>
    </citation>
    <scope>NUCLEOTIDE SEQUENCE</scope>
    <source>
        <strain evidence="2">MA453B</strain>
    </source>
</reference>
<evidence type="ECO:0000313" key="3">
    <source>
        <dbReference type="Proteomes" id="UP000789405"/>
    </source>
</evidence>
<organism evidence="2 3">
    <name type="scientific">Dentiscutata erythropus</name>
    <dbReference type="NCBI Taxonomy" id="1348616"/>
    <lineage>
        <taxon>Eukaryota</taxon>
        <taxon>Fungi</taxon>
        <taxon>Fungi incertae sedis</taxon>
        <taxon>Mucoromycota</taxon>
        <taxon>Glomeromycotina</taxon>
        <taxon>Glomeromycetes</taxon>
        <taxon>Diversisporales</taxon>
        <taxon>Gigasporaceae</taxon>
        <taxon>Dentiscutata</taxon>
    </lineage>
</organism>
<dbReference type="OrthoDB" id="10457256at2759"/>
<evidence type="ECO:0000256" key="1">
    <source>
        <dbReference type="SAM" id="MobiDB-lite"/>
    </source>
</evidence>
<gene>
    <name evidence="2" type="ORF">DERYTH_LOCUS17046</name>
</gene>
<name>A0A9N9NS44_9GLOM</name>
<comment type="caution">
    <text evidence="2">The sequence shown here is derived from an EMBL/GenBank/DDBJ whole genome shotgun (WGS) entry which is preliminary data.</text>
</comment>